<name>A0A2T7C7A9_9POAL</name>
<reference evidence="1 2" key="1">
    <citation type="submission" date="2018-04" db="EMBL/GenBank/DDBJ databases">
        <title>WGS assembly of Panicum hallii var. hallii HAL2.</title>
        <authorList>
            <person name="Lovell J."/>
            <person name="Jenkins J."/>
            <person name="Lowry D."/>
            <person name="Mamidi S."/>
            <person name="Sreedasyam A."/>
            <person name="Weng X."/>
            <person name="Barry K."/>
            <person name="Bonette J."/>
            <person name="Campitelli B."/>
            <person name="Daum C."/>
            <person name="Gordon S."/>
            <person name="Gould B."/>
            <person name="Lipzen A."/>
            <person name="MacQueen A."/>
            <person name="Palacio-Mejia J."/>
            <person name="Plott C."/>
            <person name="Shakirov E."/>
            <person name="Shu S."/>
            <person name="Yoshinaga Y."/>
            <person name="Zane M."/>
            <person name="Rokhsar D."/>
            <person name="Grimwood J."/>
            <person name="Schmutz J."/>
            <person name="Juenger T."/>
        </authorList>
    </citation>
    <scope>NUCLEOTIDE SEQUENCE [LARGE SCALE GENOMIC DNA]</scope>
    <source>
        <strain evidence="2">cv. HAL2</strain>
    </source>
</reference>
<dbReference type="AlphaFoldDB" id="A0A2T7C7A9"/>
<accession>A0A2T7C7A9</accession>
<dbReference type="EMBL" id="CM009757">
    <property type="protein sequence ID" value="PUZ39207.1"/>
    <property type="molecule type" value="Genomic_DNA"/>
</dbReference>
<protein>
    <submittedName>
        <fullName evidence="1">Uncharacterized protein</fullName>
    </submittedName>
</protein>
<evidence type="ECO:0000313" key="2">
    <source>
        <dbReference type="Proteomes" id="UP000244336"/>
    </source>
</evidence>
<organism evidence="1 2">
    <name type="scientific">Panicum hallii var. hallii</name>
    <dbReference type="NCBI Taxonomy" id="1504633"/>
    <lineage>
        <taxon>Eukaryota</taxon>
        <taxon>Viridiplantae</taxon>
        <taxon>Streptophyta</taxon>
        <taxon>Embryophyta</taxon>
        <taxon>Tracheophyta</taxon>
        <taxon>Spermatophyta</taxon>
        <taxon>Magnoliopsida</taxon>
        <taxon>Liliopsida</taxon>
        <taxon>Poales</taxon>
        <taxon>Poaceae</taxon>
        <taxon>PACMAD clade</taxon>
        <taxon>Panicoideae</taxon>
        <taxon>Panicodae</taxon>
        <taxon>Paniceae</taxon>
        <taxon>Panicinae</taxon>
        <taxon>Panicum</taxon>
        <taxon>Panicum sect. Panicum</taxon>
    </lineage>
</organism>
<keyword evidence="2" id="KW-1185">Reference proteome</keyword>
<evidence type="ECO:0000313" key="1">
    <source>
        <dbReference type="EMBL" id="PUZ39207.1"/>
    </source>
</evidence>
<gene>
    <name evidence="1" type="ORF">GQ55_9G267600</name>
</gene>
<sequence length="131" mass="14919">MQAGGEEFLVLRGHSFVIEFRIGKLMYVSEECKLTNSSYEEQHLCSMSNGLTLNKPLKCYQKIALLISYLSSRCLQLTTLVFPLYHPQSRLLLSKAETSFFSEKKRLFFGGTSLAKQVLRVFALMNVRATP</sequence>
<dbReference type="Proteomes" id="UP000244336">
    <property type="component" value="Chromosome 9"/>
</dbReference>
<dbReference type="Gramene" id="PUZ39207">
    <property type="protein sequence ID" value="PUZ39207"/>
    <property type="gene ID" value="GQ55_9G267600"/>
</dbReference>
<proteinExistence type="predicted"/>